<gene>
    <name evidence="6" type="ORF">GMD11_09055</name>
    <name evidence="7" type="ORF">GMD18_08710</name>
</gene>
<dbReference type="EMBL" id="WNBM01000007">
    <property type="protein sequence ID" value="MTT76412.1"/>
    <property type="molecule type" value="Genomic_DNA"/>
</dbReference>
<feature type="domain" description="Peptidoglycan hydrolase PcsB coiled-coil" evidence="5">
    <location>
        <begin position="100"/>
        <end position="170"/>
    </location>
</feature>
<dbReference type="InterPro" id="IPR016047">
    <property type="entry name" value="M23ase_b-sheet_dom"/>
</dbReference>
<feature type="domain" description="M23ase beta-sheet core" evidence="4">
    <location>
        <begin position="278"/>
        <end position="372"/>
    </location>
</feature>
<feature type="coiled-coil region" evidence="2">
    <location>
        <begin position="21"/>
        <end position="90"/>
    </location>
</feature>
<evidence type="ECO:0000256" key="2">
    <source>
        <dbReference type="SAM" id="Coils"/>
    </source>
</evidence>
<name>A0A3G9HEN7_9FIRM</name>
<dbReference type="PANTHER" id="PTHR21666">
    <property type="entry name" value="PEPTIDASE-RELATED"/>
    <property type="match status" value="1"/>
</dbReference>
<dbReference type="RefSeq" id="WP_125669783.1">
    <property type="nucleotide sequence ID" value="NZ_AP019004.1"/>
</dbReference>
<dbReference type="InterPro" id="IPR050570">
    <property type="entry name" value="Cell_wall_metabolism_enzyme"/>
</dbReference>
<evidence type="ECO:0000313" key="7">
    <source>
        <dbReference type="EMBL" id="MTU04476.1"/>
    </source>
</evidence>
<protein>
    <submittedName>
        <fullName evidence="6">Peptidoglycan DD-metalloendopeptidase family protein</fullName>
    </submittedName>
</protein>
<feature type="coiled-coil region" evidence="2">
    <location>
        <begin position="165"/>
        <end position="209"/>
    </location>
</feature>
<dbReference type="SUPFAM" id="SSF51261">
    <property type="entry name" value="Duplicated hybrid motif"/>
    <property type="match status" value="1"/>
</dbReference>
<feature type="chain" id="PRO_5043183238" evidence="3">
    <location>
        <begin position="26"/>
        <end position="377"/>
    </location>
</feature>
<evidence type="ECO:0000313" key="9">
    <source>
        <dbReference type="Proteomes" id="UP000484547"/>
    </source>
</evidence>
<dbReference type="OrthoDB" id="9809488at2"/>
<dbReference type="GeneID" id="49407789"/>
<dbReference type="InterPro" id="IPR011055">
    <property type="entry name" value="Dup_hybrid_motif"/>
</dbReference>
<dbReference type="EMBL" id="WNBW01000007">
    <property type="protein sequence ID" value="MTU04476.1"/>
    <property type="molecule type" value="Genomic_DNA"/>
</dbReference>
<sequence length="377" mass="42755">MPKKKVLMAVLALIFAVMQILPAFANELEDKQAEYDDVQQKMQQMEIAKERARREAEAASDRMEEIVAELNRLQAEIKEIEAKRDKLQPLIDENQEVLTEKKAKMEGRMKIYRQRLRDIYINGQINYLDVLLGAKDFSDFSSRMFLLQKIISRDLAMMDTIMKETAEIEARQKELDAQMADIEKMRSDLDEKQQKAEASKEERAQLLYRAEEESRQADEDYDRLLAISENIASMLRSLERSSSMPTGGGTGKFIWPVTGEITSYYGWRTHPVFGTTRYHSGMDIACDYGTPIVAADSGTVIYSGWMGGYGYAVMIDHGGGLVSLYGHNQELAVSEGQYVNKGQVISYAGSTGWSTGPHCHFEVRIHGEVTEPLDYLP</sequence>
<dbReference type="Pfam" id="PF01551">
    <property type="entry name" value="Peptidase_M23"/>
    <property type="match status" value="1"/>
</dbReference>
<keyword evidence="1 3" id="KW-0732">Signal</keyword>
<dbReference type="SUPFAM" id="SSF57997">
    <property type="entry name" value="Tropomyosin"/>
    <property type="match status" value="1"/>
</dbReference>
<proteinExistence type="predicted"/>
<comment type="caution">
    <text evidence="6">The sequence shown here is derived from an EMBL/GenBank/DDBJ whole genome shotgun (WGS) entry which is preliminary data.</text>
</comment>
<evidence type="ECO:0000313" key="6">
    <source>
        <dbReference type="EMBL" id="MTT76412.1"/>
    </source>
</evidence>
<dbReference type="GO" id="GO:0004222">
    <property type="term" value="F:metalloendopeptidase activity"/>
    <property type="evidence" value="ECO:0007669"/>
    <property type="project" value="TreeGrafter"/>
</dbReference>
<evidence type="ECO:0000259" key="4">
    <source>
        <dbReference type="Pfam" id="PF01551"/>
    </source>
</evidence>
<dbReference type="PANTHER" id="PTHR21666:SF270">
    <property type="entry name" value="MUREIN HYDROLASE ACTIVATOR ENVC"/>
    <property type="match status" value="1"/>
</dbReference>
<evidence type="ECO:0000256" key="1">
    <source>
        <dbReference type="ARBA" id="ARBA00022729"/>
    </source>
</evidence>
<dbReference type="CDD" id="cd12797">
    <property type="entry name" value="M23_peptidase"/>
    <property type="match status" value="1"/>
</dbReference>
<dbReference type="InterPro" id="IPR057309">
    <property type="entry name" value="PcsB_CC"/>
</dbReference>
<keyword evidence="2" id="KW-0175">Coiled coil</keyword>
<evidence type="ECO:0000313" key="8">
    <source>
        <dbReference type="Proteomes" id="UP000443070"/>
    </source>
</evidence>
<dbReference type="Pfam" id="PF24568">
    <property type="entry name" value="CC_PcsB"/>
    <property type="match status" value="1"/>
</dbReference>
<dbReference type="Proteomes" id="UP000443070">
    <property type="component" value="Unassembled WGS sequence"/>
</dbReference>
<dbReference type="AlphaFoldDB" id="A0A3G9HEN7"/>
<evidence type="ECO:0000259" key="5">
    <source>
        <dbReference type="Pfam" id="PF24568"/>
    </source>
</evidence>
<organism evidence="6 9">
    <name type="scientific">Phascolarctobacterium faecium</name>
    <dbReference type="NCBI Taxonomy" id="33025"/>
    <lineage>
        <taxon>Bacteria</taxon>
        <taxon>Bacillati</taxon>
        <taxon>Bacillota</taxon>
        <taxon>Negativicutes</taxon>
        <taxon>Acidaminococcales</taxon>
        <taxon>Acidaminococcaceae</taxon>
        <taxon>Phascolarctobacterium</taxon>
    </lineage>
</organism>
<dbReference type="Gene3D" id="2.70.70.10">
    <property type="entry name" value="Glucose Permease (Domain IIA)"/>
    <property type="match status" value="1"/>
</dbReference>
<evidence type="ECO:0000256" key="3">
    <source>
        <dbReference type="SAM" id="SignalP"/>
    </source>
</evidence>
<reference evidence="8 9" key="1">
    <citation type="journal article" date="2019" name="Nat. Med.">
        <title>A library of human gut bacterial isolates paired with longitudinal multiomics data enables mechanistic microbiome research.</title>
        <authorList>
            <person name="Poyet M."/>
            <person name="Groussin M."/>
            <person name="Gibbons S.M."/>
            <person name="Avila-Pacheco J."/>
            <person name="Jiang X."/>
            <person name="Kearney S.M."/>
            <person name="Perrotta A.R."/>
            <person name="Berdy B."/>
            <person name="Zhao S."/>
            <person name="Lieberman T.D."/>
            <person name="Swanson P.K."/>
            <person name="Smith M."/>
            <person name="Roesemann S."/>
            <person name="Alexander J.E."/>
            <person name="Rich S.A."/>
            <person name="Livny J."/>
            <person name="Vlamakis H."/>
            <person name="Clish C."/>
            <person name="Bullock K."/>
            <person name="Deik A."/>
            <person name="Scott J."/>
            <person name="Pierce K.A."/>
            <person name="Xavier R.J."/>
            <person name="Alm E.J."/>
        </authorList>
    </citation>
    <scope>NUCLEOTIDE SEQUENCE [LARGE SCALE GENOMIC DNA]</scope>
    <source>
        <strain evidence="6 9">BIOML-A13</strain>
        <strain evidence="7 8">BIOML-A3</strain>
    </source>
</reference>
<feature type="signal peptide" evidence="3">
    <location>
        <begin position="1"/>
        <end position="25"/>
    </location>
</feature>
<dbReference type="Proteomes" id="UP000484547">
    <property type="component" value="Unassembled WGS sequence"/>
</dbReference>
<dbReference type="Gene3D" id="6.10.250.3150">
    <property type="match status" value="1"/>
</dbReference>
<keyword evidence="8" id="KW-1185">Reference proteome</keyword>
<accession>A0A3G9HEN7</accession>